<evidence type="ECO:0000256" key="2">
    <source>
        <dbReference type="ARBA" id="ARBA00022630"/>
    </source>
</evidence>
<organism evidence="8 9">
    <name type="scientific">Aliikangiella marina</name>
    <dbReference type="NCBI Taxonomy" id="1712262"/>
    <lineage>
        <taxon>Bacteria</taxon>
        <taxon>Pseudomonadati</taxon>
        <taxon>Pseudomonadota</taxon>
        <taxon>Gammaproteobacteria</taxon>
        <taxon>Oceanospirillales</taxon>
        <taxon>Pleioneaceae</taxon>
        <taxon>Aliikangiella</taxon>
    </lineage>
</organism>
<evidence type="ECO:0000256" key="3">
    <source>
        <dbReference type="ARBA" id="ARBA00022827"/>
    </source>
</evidence>
<evidence type="ECO:0000313" key="9">
    <source>
        <dbReference type="Proteomes" id="UP000317839"/>
    </source>
</evidence>
<dbReference type="GO" id="GO:0016614">
    <property type="term" value="F:oxidoreductase activity, acting on CH-OH group of donors"/>
    <property type="evidence" value="ECO:0007669"/>
    <property type="project" value="InterPro"/>
</dbReference>
<comment type="cofactor">
    <cofactor evidence="5">
        <name>FAD</name>
        <dbReference type="ChEBI" id="CHEBI:57692"/>
    </cofactor>
</comment>
<evidence type="ECO:0000256" key="1">
    <source>
        <dbReference type="ARBA" id="ARBA00010790"/>
    </source>
</evidence>
<dbReference type="InterPro" id="IPR012132">
    <property type="entry name" value="GMC_OxRdtase"/>
</dbReference>
<dbReference type="InterPro" id="IPR000172">
    <property type="entry name" value="GMC_OxRdtase_N"/>
</dbReference>
<keyword evidence="9" id="KW-1185">Reference proteome</keyword>
<proteinExistence type="inferred from homology"/>
<reference evidence="8 9" key="1">
    <citation type="submission" date="2019-06" db="EMBL/GenBank/DDBJ databases">
        <title>Draft genome of Aliikangiella marina GYP-15.</title>
        <authorList>
            <person name="Wang G."/>
        </authorList>
    </citation>
    <scope>NUCLEOTIDE SEQUENCE [LARGE SCALE GENOMIC DNA]</scope>
    <source>
        <strain evidence="8 9">GYP-15</strain>
    </source>
</reference>
<name>A0A545TEH3_9GAMM</name>
<dbReference type="Pfam" id="PF05199">
    <property type="entry name" value="GMC_oxred_C"/>
    <property type="match status" value="1"/>
</dbReference>
<feature type="binding site" evidence="5">
    <location>
        <begin position="498"/>
        <end position="499"/>
    </location>
    <ligand>
        <name>FAD</name>
        <dbReference type="ChEBI" id="CHEBI:57692"/>
    </ligand>
</feature>
<feature type="binding site" evidence="5">
    <location>
        <position position="487"/>
    </location>
    <ligand>
        <name>FAD</name>
        <dbReference type="ChEBI" id="CHEBI:57692"/>
    </ligand>
</feature>
<keyword evidence="2" id="KW-0285">Flavoprotein</keyword>
<gene>
    <name evidence="8" type="ORF">FLL45_06630</name>
</gene>
<protein>
    <submittedName>
        <fullName evidence="8">GMC family oxidoreductase</fullName>
    </submittedName>
</protein>
<comment type="similarity">
    <text evidence="1">Belongs to the GMC oxidoreductase family.</text>
</comment>
<keyword evidence="4" id="KW-0560">Oxidoreductase</keyword>
<dbReference type="GO" id="GO:0050660">
    <property type="term" value="F:flavin adenine dinucleotide binding"/>
    <property type="evidence" value="ECO:0007669"/>
    <property type="project" value="InterPro"/>
</dbReference>
<dbReference type="PANTHER" id="PTHR46056">
    <property type="entry name" value="LONG-CHAIN-ALCOHOL OXIDASE"/>
    <property type="match status" value="1"/>
</dbReference>
<evidence type="ECO:0000256" key="4">
    <source>
        <dbReference type="ARBA" id="ARBA00023002"/>
    </source>
</evidence>
<keyword evidence="3 5" id="KW-0274">FAD</keyword>
<evidence type="ECO:0000259" key="6">
    <source>
        <dbReference type="Pfam" id="PF00732"/>
    </source>
</evidence>
<dbReference type="Proteomes" id="UP000317839">
    <property type="component" value="Unassembled WGS sequence"/>
</dbReference>
<dbReference type="EMBL" id="VIKR01000002">
    <property type="protein sequence ID" value="TQV75610.1"/>
    <property type="molecule type" value="Genomic_DNA"/>
</dbReference>
<dbReference type="InterPro" id="IPR007867">
    <property type="entry name" value="GMC_OxRtase_C"/>
</dbReference>
<evidence type="ECO:0000313" key="8">
    <source>
        <dbReference type="EMBL" id="TQV75610.1"/>
    </source>
</evidence>
<dbReference type="SUPFAM" id="SSF51905">
    <property type="entry name" value="FAD/NAD(P)-binding domain"/>
    <property type="match status" value="1"/>
</dbReference>
<feature type="domain" description="Glucose-methanol-choline oxidoreductase C-terminal" evidence="7">
    <location>
        <begin position="375"/>
        <end position="505"/>
    </location>
</feature>
<dbReference type="Gene3D" id="3.50.50.60">
    <property type="entry name" value="FAD/NAD(P)-binding domain"/>
    <property type="match status" value="2"/>
</dbReference>
<accession>A0A545TEH3</accession>
<dbReference type="InterPro" id="IPR036188">
    <property type="entry name" value="FAD/NAD-bd_sf"/>
</dbReference>
<dbReference type="OrthoDB" id="9787779at2"/>
<evidence type="ECO:0000256" key="5">
    <source>
        <dbReference type="PIRSR" id="PIRSR000137-2"/>
    </source>
</evidence>
<dbReference type="PIRSF" id="PIRSF000137">
    <property type="entry name" value="Alcohol_oxidase"/>
    <property type="match status" value="1"/>
</dbReference>
<feature type="binding site" evidence="5">
    <location>
        <position position="215"/>
    </location>
    <ligand>
        <name>FAD</name>
        <dbReference type="ChEBI" id="CHEBI:57692"/>
    </ligand>
</feature>
<dbReference type="AlphaFoldDB" id="A0A545TEH3"/>
<comment type="caution">
    <text evidence="8">The sequence shown here is derived from an EMBL/GenBank/DDBJ whole genome shotgun (WGS) entry which is preliminary data.</text>
</comment>
<evidence type="ECO:0000259" key="7">
    <source>
        <dbReference type="Pfam" id="PF05199"/>
    </source>
</evidence>
<sequence>MSYPNTTNFSEQTPPQSITVDLVVVGSGAGGGVAAEILSRSGLKVLIVEEGPLRTSADFKMREKEAYADLYQEVASRQTLDKSIQILQGRCVGGSTTVNWTSSFRTPSQTLDYWQSEFNLKGFNREALDPWFAWAEQRLNIAPWEVPPNANNQKLADGLDALGWSHQIIRRNVNGCANLGYCGTGCPINAKQSMLVSCIPEALKNGAQLFSRARVESLIVNGAKIDGLWLSSMDKNGQVKQKRVTKVVAKHIVLSAGAIGSPAILLRSSQIDRRSSLGKRTFLHPVSACIGRMPDKVNAYQGAPQSVYSDEFLWRDGVAGELGYKLEAPPLHPTISAIMLRQHGDKHFELMKDFAHFHASLALIRDGFNSESVGGEVSLDSYGYPQLDYQISDMTWRALKDSLLKLTEIQFAAGAKGVLPIHMDASFYGSWRQAEKAIKALPTVTSRFQVMSAHVMGGCHFGGENSNSVCDSSGRVNGLENLSVMDGSLFPTSLGVNPQLSIYGIVAKLATQLGKELGANPPEDLVRIADMIS</sequence>
<feature type="domain" description="Glucose-methanol-choline oxidoreductase N-terminal" evidence="6">
    <location>
        <begin position="67"/>
        <end position="286"/>
    </location>
</feature>
<dbReference type="PANTHER" id="PTHR46056:SF12">
    <property type="entry name" value="LONG-CHAIN-ALCOHOL OXIDASE"/>
    <property type="match status" value="1"/>
</dbReference>
<dbReference type="Pfam" id="PF00732">
    <property type="entry name" value="GMC_oxred_N"/>
    <property type="match status" value="1"/>
</dbReference>